<dbReference type="EMBL" id="CAVLGL010000093">
    <property type="protein sequence ID" value="CAK1596542.1"/>
    <property type="molecule type" value="Genomic_DNA"/>
</dbReference>
<evidence type="ECO:0000256" key="1">
    <source>
        <dbReference type="ARBA" id="ARBA00001231"/>
    </source>
</evidence>
<dbReference type="SUPFAM" id="SSF51445">
    <property type="entry name" value="(Trans)glycosidases"/>
    <property type="match status" value="1"/>
</dbReference>
<dbReference type="EC" id="3.2.1.52" evidence="3"/>
<evidence type="ECO:0000259" key="5">
    <source>
        <dbReference type="Pfam" id="PF00728"/>
    </source>
</evidence>
<dbReference type="PANTHER" id="PTHR21040:SF8">
    <property type="entry name" value="BCDNA.GH04120"/>
    <property type="match status" value="1"/>
</dbReference>
<comment type="catalytic activity">
    <reaction evidence="1">
        <text>Hydrolysis of terminal non-reducing N-acetyl-D-hexosamine residues in N-acetyl-beta-D-hexosaminides.</text>
        <dbReference type="EC" id="3.2.1.52"/>
    </reaction>
</comment>
<dbReference type="GO" id="GO:0004563">
    <property type="term" value="F:beta-N-acetylhexosaminidase activity"/>
    <property type="evidence" value="ECO:0007669"/>
    <property type="project" value="UniProtKB-EC"/>
</dbReference>
<reference evidence="6 7" key="1">
    <citation type="submission" date="2023-11" db="EMBL/GenBank/DDBJ databases">
        <authorList>
            <person name="Hedman E."/>
            <person name="Englund M."/>
            <person name="Stromberg M."/>
            <person name="Nyberg Akerstrom W."/>
            <person name="Nylinder S."/>
            <person name="Jareborg N."/>
            <person name="Kallberg Y."/>
            <person name="Kronander E."/>
        </authorList>
    </citation>
    <scope>NUCLEOTIDE SEQUENCE [LARGE SCALE GENOMIC DNA]</scope>
</reference>
<dbReference type="GO" id="GO:0005975">
    <property type="term" value="P:carbohydrate metabolic process"/>
    <property type="evidence" value="ECO:0007669"/>
    <property type="project" value="InterPro"/>
</dbReference>
<gene>
    <name evidence="6" type="ORF">PARMNEM_LOCUS15875</name>
</gene>
<dbReference type="Pfam" id="PF00728">
    <property type="entry name" value="Glyco_hydro_20"/>
    <property type="match status" value="1"/>
</dbReference>
<sequence length="479" mass="53933">MHLAKLHRIVHLDMKGAPLNISYLATVFNCIKTWGATGVLLEWEDTFPYTSNLIEIGSQCGINGSGGDDLYSTEDVQTILKLAKDNCLEVIQLIQTIGHMEFVLKHPSFQKLREAPLSPAVLCPSKPESLQLVTSMLLQALNMQPDASFIHIGADEVWHTAVCEECQKRAAMSEHKTASLYLDHIQNVLLFLKQKKPDLTILMWEDMLRTMNVDTLQSYKLGDLVQPVVWHYNPKECFQLNPNMWSTYKQIFSNVWTGSAFKGANGSCQVLSPVARYVSNHEGWLHEINKYSSAMNFVGLILTGWSRYDHYATLCELLPVSLPSLKSCLQTLLKAETSNEAVVSEVIPEAQWPGVELARCVHSFVILRERCLAFIHGDIVLTWLNPWQMKNEFTNPLQVENIAVAAKHLLTDLLALQQQTSVHLYAITGKRSAEEWIGTFLAPLVQRIAGIQETAETRIKSNASVRPNCVNDCDMELEK</sequence>
<dbReference type="PANTHER" id="PTHR21040">
    <property type="entry name" value="BCDNA.GH04120"/>
    <property type="match status" value="1"/>
</dbReference>
<dbReference type="Gene3D" id="3.20.20.80">
    <property type="entry name" value="Glycosidases"/>
    <property type="match status" value="1"/>
</dbReference>
<keyword evidence="4" id="KW-0378">Hydrolase</keyword>
<dbReference type="InterPro" id="IPR015883">
    <property type="entry name" value="Glyco_hydro_20_cat"/>
</dbReference>
<accession>A0AAV1LR16</accession>
<proteinExistence type="inferred from homology"/>
<name>A0AAV1LR16_9NEOP</name>
<comment type="caution">
    <text evidence="6">The sequence shown here is derived from an EMBL/GenBank/DDBJ whole genome shotgun (WGS) entry which is preliminary data.</text>
</comment>
<keyword evidence="7" id="KW-1185">Reference proteome</keyword>
<dbReference type="AlphaFoldDB" id="A0AAV1LR16"/>
<evidence type="ECO:0000313" key="6">
    <source>
        <dbReference type="EMBL" id="CAK1596542.1"/>
    </source>
</evidence>
<evidence type="ECO:0000256" key="4">
    <source>
        <dbReference type="ARBA" id="ARBA00022801"/>
    </source>
</evidence>
<dbReference type="CDD" id="cd06565">
    <property type="entry name" value="GH20_GcnA-like"/>
    <property type="match status" value="1"/>
</dbReference>
<feature type="domain" description="Glycoside hydrolase family 20 catalytic" evidence="5">
    <location>
        <begin position="52"/>
        <end position="219"/>
    </location>
</feature>
<comment type="similarity">
    <text evidence="2">Belongs to the glycosyl hydrolase 20 family.</text>
</comment>
<evidence type="ECO:0000256" key="2">
    <source>
        <dbReference type="ARBA" id="ARBA00006285"/>
    </source>
</evidence>
<protein>
    <recommendedName>
        <fullName evidence="3">beta-N-acetylhexosaminidase</fullName>
        <ecNumber evidence="3">3.2.1.52</ecNumber>
    </recommendedName>
</protein>
<dbReference type="InterPro" id="IPR038901">
    <property type="entry name" value="HEXDC-like"/>
</dbReference>
<organism evidence="6 7">
    <name type="scientific">Parnassius mnemosyne</name>
    <name type="common">clouded apollo</name>
    <dbReference type="NCBI Taxonomy" id="213953"/>
    <lineage>
        <taxon>Eukaryota</taxon>
        <taxon>Metazoa</taxon>
        <taxon>Ecdysozoa</taxon>
        <taxon>Arthropoda</taxon>
        <taxon>Hexapoda</taxon>
        <taxon>Insecta</taxon>
        <taxon>Pterygota</taxon>
        <taxon>Neoptera</taxon>
        <taxon>Endopterygota</taxon>
        <taxon>Lepidoptera</taxon>
        <taxon>Glossata</taxon>
        <taxon>Ditrysia</taxon>
        <taxon>Papilionoidea</taxon>
        <taxon>Papilionidae</taxon>
        <taxon>Parnassiinae</taxon>
        <taxon>Parnassini</taxon>
        <taxon>Parnassius</taxon>
        <taxon>Driopa</taxon>
    </lineage>
</organism>
<evidence type="ECO:0000313" key="7">
    <source>
        <dbReference type="Proteomes" id="UP001314205"/>
    </source>
</evidence>
<dbReference type="InterPro" id="IPR017853">
    <property type="entry name" value="GH"/>
</dbReference>
<dbReference type="Proteomes" id="UP001314205">
    <property type="component" value="Unassembled WGS sequence"/>
</dbReference>
<evidence type="ECO:0000256" key="3">
    <source>
        <dbReference type="ARBA" id="ARBA00012663"/>
    </source>
</evidence>